<feature type="region of interest" description="Disordered" evidence="4">
    <location>
        <begin position="1"/>
        <end position="24"/>
    </location>
</feature>
<dbReference type="Proteomes" id="UP000288547">
    <property type="component" value="Unassembled WGS sequence"/>
</dbReference>
<feature type="domain" description="NAD-dependent epimerase/dehydratase" evidence="5">
    <location>
        <begin position="23"/>
        <end position="182"/>
    </location>
</feature>
<gene>
    <name evidence="6" type="ORF">ELQ90_00315</name>
</gene>
<evidence type="ECO:0000256" key="2">
    <source>
        <dbReference type="ARBA" id="ARBA00023002"/>
    </source>
</evidence>
<dbReference type="GO" id="GO:0016491">
    <property type="term" value="F:oxidoreductase activity"/>
    <property type="evidence" value="ECO:0007669"/>
    <property type="project" value="UniProtKB-KW"/>
</dbReference>
<dbReference type="InterPro" id="IPR036291">
    <property type="entry name" value="NAD(P)-bd_dom_sf"/>
</dbReference>
<dbReference type="OrthoDB" id="9795501at2"/>
<accession>A0A444PX93</accession>
<reference evidence="6 7" key="1">
    <citation type="submission" date="2018-12" db="EMBL/GenBank/DDBJ databases">
        <authorList>
            <person name="Li F."/>
        </authorList>
    </citation>
    <scope>NUCLEOTIDE SEQUENCE [LARGE SCALE GENOMIC DNA]</scope>
    <source>
        <strain evidence="6 7">11W25H-1</strain>
    </source>
</reference>
<dbReference type="AlphaFoldDB" id="A0A444PX93"/>
<dbReference type="PANTHER" id="PTHR43103:SF5">
    <property type="entry name" value="4-EPIMERASE, PUTATIVE (AFU_ORTHOLOGUE AFUA_7G00360)-RELATED"/>
    <property type="match status" value="1"/>
</dbReference>
<proteinExistence type="inferred from homology"/>
<dbReference type="RefSeq" id="WP_128493290.1">
    <property type="nucleotide sequence ID" value="NZ_RZNB01000001.1"/>
</dbReference>
<dbReference type="Gene3D" id="3.40.50.720">
    <property type="entry name" value="NAD(P)-binding Rossmann-like Domain"/>
    <property type="match status" value="1"/>
</dbReference>
<organism evidence="6 7">
    <name type="scientific">Labedella phragmitis</name>
    <dbReference type="NCBI Taxonomy" id="2498849"/>
    <lineage>
        <taxon>Bacteria</taxon>
        <taxon>Bacillati</taxon>
        <taxon>Actinomycetota</taxon>
        <taxon>Actinomycetes</taxon>
        <taxon>Micrococcales</taxon>
        <taxon>Microbacteriaceae</taxon>
        <taxon>Labedella</taxon>
    </lineage>
</organism>
<dbReference type="PANTHER" id="PTHR43103">
    <property type="entry name" value="NUCLEOSIDE-DIPHOSPHATE-SUGAR EPIMERASE"/>
    <property type="match status" value="1"/>
</dbReference>
<dbReference type="EMBL" id="RZNB01000001">
    <property type="protein sequence ID" value="RWZ52447.1"/>
    <property type="molecule type" value="Genomic_DNA"/>
</dbReference>
<protein>
    <submittedName>
        <fullName evidence="6">NAD(P)-dependent oxidoreductase</fullName>
    </submittedName>
</protein>
<evidence type="ECO:0000259" key="5">
    <source>
        <dbReference type="Pfam" id="PF01370"/>
    </source>
</evidence>
<evidence type="ECO:0000256" key="1">
    <source>
        <dbReference type="ARBA" id="ARBA00007637"/>
    </source>
</evidence>
<comment type="similarity">
    <text evidence="1">Belongs to the NAD(P)-dependent epimerase/dehydratase family.</text>
</comment>
<keyword evidence="3" id="KW-0520">NAD</keyword>
<comment type="caution">
    <text evidence="6">The sequence shown here is derived from an EMBL/GenBank/DDBJ whole genome shotgun (WGS) entry which is preliminary data.</text>
</comment>
<evidence type="ECO:0000256" key="4">
    <source>
        <dbReference type="SAM" id="MobiDB-lite"/>
    </source>
</evidence>
<evidence type="ECO:0000313" key="7">
    <source>
        <dbReference type="Proteomes" id="UP000288547"/>
    </source>
</evidence>
<dbReference type="Pfam" id="PF01370">
    <property type="entry name" value="Epimerase"/>
    <property type="match status" value="1"/>
</dbReference>
<dbReference type="SUPFAM" id="SSF51735">
    <property type="entry name" value="NAD(P)-binding Rossmann-fold domains"/>
    <property type="match status" value="1"/>
</dbReference>
<evidence type="ECO:0000256" key="3">
    <source>
        <dbReference type="ARBA" id="ARBA00023027"/>
    </source>
</evidence>
<evidence type="ECO:0000313" key="6">
    <source>
        <dbReference type="EMBL" id="RWZ52447.1"/>
    </source>
</evidence>
<keyword evidence="2" id="KW-0560">Oxidoreductase</keyword>
<sequence>MQRRDDAPAPRTTDGTPAPRTVWVSGSSGKLGSEVVRQLQEAGDRVIEADLVGETPVDLLDPAAVADSMRGADAVIHCAAIPAPVNIEPVDLMRINTLSCFNALEQAWLAGIQVAAVASSASIYGPAWSEEWASPPLRFDSVPVDEDTPLTFVDPYALSKDVTESTSRMFARRGMTVTALRFHWIASVEQARERAATEPEAEGAVGLWGYTELSDAARACILSLDPLPAHRGYEALVIVADDTLSEVPTEELLDRHLPDITRLRPITGTASAFDSSRAGETIGWRAERTWR</sequence>
<dbReference type="InterPro" id="IPR001509">
    <property type="entry name" value="Epimerase_deHydtase"/>
</dbReference>
<name>A0A444PX93_9MICO</name>
<keyword evidence="7" id="KW-1185">Reference proteome</keyword>